<dbReference type="InterPro" id="IPR003661">
    <property type="entry name" value="HisK_dim/P_dom"/>
</dbReference>
<keyword evidence="4" id="KW-0808">Transferase</keyword>
<dbReference type="InterPro" id="IPR008979">
    <property type="entry name" value="Galactose-bd-like_sf"/>
</dbReference>
<dbReference type="GO" id="GO:0016301">
    <property type="term" value="F:kinase activity"/>
    <property type="evidence" value="ECO:0007669"/>
    <property type="project" value="UniProtKB-KW"/>
</dbReference>
<dbReference type="InterPro" id="IPR005467">
    <property type="entry name" value="His_kinase_dom"/>
</dbReference>
<keyword evidence="3 9" id="KW-0597">Phosphoprotein</keyword>
<feature type="domain" description="Response regulatory" evidence="12">
    <location>
        <begin position="751"/>
        <end position="867"/>
    </location>
</feature>
<dbReference type="Pfam" id="PF00072">
    <property type="entry name" value="Response_reg"/>
    <property type="match status" value="1"/>
</dbReference>
<keyword evidence="10" id="KW-1133">Transmembrane helix</keyword>
<gene>
    <name evidence="13" type="ORF">J2Z70_000573</name>
</gene>
<feature type="transmembrane region" description="Helical" evidence="10">
    <location>
        <begin position="404"/>
        <end position="424"/>
    </location>
</feature>
<evidence type="ECO:0000256" key="6">
    <source>
        <dbReference type="ARBA" id="ARBA00022777"/>
    </source>
</evidence>
<dbReference type="Pfam" id="PF02518">
    <property type="entry name" value="HATPase_c"/>
    <property type="match status" value="2"/>
</dbReference>
<comment type="catalytic activity">
    <reaction evidence="1">
        <text>ATP + protein L-histidine = ADP + protein N-phospho-L-histidine.</text>
        <dbReference type="EC" id="2.7.13.3"/>
    </reaction>
</comment>
<keyword evidence="10" id="KW-0472">Membrane</keyword>
<sequence length="1079" mass="121890">MGFCEFFVLQNFLAKNYMKPIDKEEEMSRRGILLANFSWNHQMKMKYIFLFLGLLLVVLSGTRLLWMELFGGLQQDSIKNGELHLRNWNAEDGQIVLLDGEWELYSSHWFKDGKKQQGLALSEPRMIQVPGGWNQAVHPGTSTPYGFGSYRLRIYVNPQQDLNYSIRVPSIRTSSEVYVNGRLLAKSGRVADSEEASIAKNLPYSTTFRADKDGVIELVIQASNYVDSRSGGIVRSIKFGTEEAITQEMKLSVSMQVLTTVIFLIHSAYAFILFVLGNRQTKLLYFSLLTFSFTLSGALSSDEKLFHQIIYIGNVWDFRLSNVAFLVGAYALLECTNHRELALWHRIYPVFRALILGTAGITLLLDTYQLTSIFPVYNLLGGTAGVVATIAICRTVVKDMRGNLLLLFSILALIHHVIWMLFWREGGYNLLYYPFDLIISMGCLASVWFRNYFKMYENTNELATTLQRMNDHKDQFLANVSHEFKNPLHSMLNLSQSVMKREQHVMQARSIKELETVSSVGHRLTLILNDLIDVMSLREGNPRISKKVIPIQPIVTGVLDMLQLNAEVKSIQITNQIPEDFPLVHADENRIIQILFNLLHNAVKYTNDGVILISAYVNDGRAYIVVADTGIGMDEGMLKCLFHPYEQANTTETMIEGGFGLGLSISKQLAELHGGTLDVTSIKGEGSQFSFSLQLAGLEAEAESAPAKSFEPLPISAVAIQEPVPMIMDGAPPLSDETPATFFKMDSDRPVLLIIDDDPVNLQVLEAILPPDEYDTTMVTSARQALAILGTKEWDVVISDIMMPMMSGYELTRRIRERFTFTELPVLLLTARSQPQDIHSGFLAGANDYVTKPVEAIELKLRIQALTTIKQSIREQLRLETVWLQAQIKPHFLFNALNAISALTDINLEKMRDLLDEFTNYLRNKFKFQNIESLVPVAEELSLVRSYLYIEQVRFEERLQVIWEIDDHRCIKVPFLTIQPLVENAIKHGIMKRKRGGSIVIRISFVETRAEITVKDDGVGMDEVQLQQLLERRKSSSSGVGLINTDQRLKRHFGTGLHITSALDAGTTVTFHVPLSSNE</sequence>
<feature type="transmembrane region" description="Helical" evidence="10">
    <location>
        <begin position="47"/>
        <end position="66"/>
    </location>
</feature>
<dbReference type="CDD" id="cd00082">
    <property type="entry name" value="HisKA"/>
    <property type="match status" value="1"/>
</dbReference>
<organism evidence="13 14">
    <name type="scientific">Paenibacillus silagei</name>
    <dbReference type="NCBI Taxonomy" id="1670801"/>
    <lineage>
        <taxon>Bacteria</taxon>
        <taxon>Bacillati</taxon>
        <taxon>Bacillota</taxon>
        <taxon>Bacilli</taxon>
        <taxon>Bacillales</taxon>
        <taxon>Paenibacillaceae</taxon>
        <taxon>Paenibacillus</taxon>
    </lineage>
</organism>
<dbReference type="PROSITE" id="PS50110">
    <property type="entry name" value="RESPONSE_REGULATORY"/>
    <property type="match status" value="1"/>
</dbReference>
<dbReference type="EC" id="2.7.13.3" evidence="2"/>
<keyword evidence="5" id="KW-0547">Nucleotide-binding</keyword>
<keyword evidence="6 13" id="KW-0418">Kinase</keyword>
<evidence type="ECO:0000256" key="4">
    <source>
        <dbReference type="ARBA" id="ARBA00022679"/>
    </source>
</evidence>
<dbReference type="PANTHER" id="PTHR43547:SF2">
    <property type="entry name" value="HYBRID SIGNAL TRANSDUCTION HISTIDINE KINASE C"/>
    <property type="match status" value="1"/>
</dbReference>
<feature type="modified residue" description="4-aspartylphosphate" evidence="9">
    <location>
        <position position="800"/>
    </location>
</feature>
<dbReference type="SUPFAM" id="SSF55874">
    <property type="entry name" value="ATPase domain of HSP90 chaperone/DNA topoisomerase II/histidine kinase"/>
    <property type="match status" value="2"/>
</dbReference>
<dbReference type="SUPFAM" id="SSF52172">
    <property type="entry name" value="CheY-like"/>
    <property type="match status" value="1"/>
</dbReference>
<feature type="transmembrane region" description="Helical" evidence="10">
    <location>
        <begin position="257"/>
        <end position="277"/>
    </location>
</feature>
<feature type="domain" description="Histidine kinase" evidence="11">
    <location>
        <begin position="479"/>
        <end position="697"/>
    </location>
</feature>
<comment type="caution">
    <text evidence="13">The sequence shown here is derived from an EMBL/GenBank/DDBJ whole genome shotgun (WGS) entry which is preliminary data.</text>
</comment>
<dbReference type="Pfam" id="PF00512">
    <property type="entry name" value="HisKA"/>
    <property type="match status" value="1"/>
</dbReference>
<dbReference type="Gene3D" id="2.60.120.260">
    <property type="entry name" value="Galactose-binding domain-like"/>
    <property type="match status" value="1"/>
</dbReference>
<feature type="domain" description="Histidine kinase" evidence="11">
    <location>
        <begin position="978"/>
        <end position="1077"/>
    </location>
</feature>
<evidence type="ECO:0000256" key="8">
    <source>
        <dbReference type="ARBA" id="ARBA00023012"/>
    </source>
</evidence>
<dbReference type="InterPro" id="IPR010559">
    <property type="entry name" value="Sig_transdc_His_kin_internal"/>
</dbReference>
<dbReference type="PRINTS" id="PR00344">
    <property type="entry name" value="BCTRLSENSOR"/>
</dbReference>
<dbReference type="Gene3D" id="3.30.565.10">
    <property type="entry name" value="Histidine kinase-like ATPase, C-terminal domain"/>
    <property type="match status" value="2"/>
</dbReference>
<evidence type="ECO:0000256" key="9">
    <source>
        <dbReference type="PROSITE-ProRule" id="PRU00169"/>
    </source>
</evidence>
<dbReference type="Gene3D" id="3.40.50.2300">
    <property type="match status" value="1"/>
</dbReference>
<dbReference type="InterPro" id="IPR004358">
    <property type="entry name" value="Sig_transdc_His_kin-like_C"/>
</dbReference>
<dbReference type="SUPFAM" id="SSF47384">
    <property type="entry name" value="Homodimeric domain of signal transducing histidine kinase"/>
    <property type="match status" value="1"/>
</dbReference>
<keyword evidence="10" id="KW-0812">Transmembrane</keyword>
<evidence type="ECO:0000256" key="10">
    <source>
        <dbReference type="SAM" id="Phobius"/>
    </source>
</evidence>
<keyword evidence="7" id="KW-0067">ATP-binding</keyword>
<feature type="transmembrane region" description="Helical" evidence="10">
    <location>
        <begin position="347"/>
        <end position="365"/>
    </location>
</feature>
<dbReference type="PANTHER" id="PTHR43547">
    <property type="entry name" value="TWO-COMPONENT HISTIDINE KINASE"/>
    <property type="match status" value="1"/>
</dbReference>
<evidence type="ECO:0000313" key="13">
    <source>
        <dbReference type="EMBL" id="MBP2110434.1"/>
    </source>
</evidence>
<dbReference type="InterPro" id="IPR011006">
    <property type="entry name" value="CheY-like_superfamily"/>
</dbReference>
<dbReference type="InterPro" id="IPR036097">
    <property type="entry name" value="HisK_dim/P_sf"/>
</dbReference>
<dbReference type="InterPro" id="IPR001789">
    <property type="entry name" value="Sig_transdc_resp-reg_receiver"/>
</dbReference>
<dbReference type="InterPro" id="IPR003594">
    <property type="entry name" value="HATPase_dom"/>
</dbReference>
<name>A0ABS4NK78_9BACL</name>
<evidence type="ECO:0000256" key="2">
    <source>
        <dbReference type="ARBA" id="ARBA00012438"/>
    </source>
</evidence>
<dbReference type="SUPFAM" id="SSF49785">
    <property type="entry name" value="Galactose-binding domain-like"/>
    <property type="match status" value="1"/>
</dbReference>
<keyword evidence="8" id="KW-0902">Two-component regulatory system</keyword>
<dbReference type="SMART" id="SM00388">
    <property type="entry name" value="HisKA"/>
    <property type="match status" value="1"/>
</dbReference>
<evidence type="ECO:0000256" key="1">
    <source>
        <dbReference type="ARBA" id="ARBA00000085"/>
    </source>
</evidence>
<evidence type="ECO:0000313" key="14">
    <source>
        <dbReference type="Proteomes" id="UP000773462"/>
    </source>
</evidence>
<protein>
    <recommendedName>
        <fullName evidence="2">histidine kinase</fullName>
        <ecNumber evidence="2">2.7.13.3</ecNumber>
    </recommendedName>
</protein>
<dbReference type="SMART" id="SM00387">
    <property type="entry name" value="HATPase_c"/>
    <property type="match status" value="2"/>
</dbReference>
<dbReference type="PROSITE" id="PS50109">
    <property type="entry name" value="HIS_KIN"/>
    <property type="match status" value="2"/>
</dbReference>
<evidence type="ECO:0000256" key="7">
    <source>
        <dbReference type="ARBA" id="ARBA00022840"/>
    </source>
</evidence>
<dbReference type="CDD" id="cd17574">
    <property type="entry name" value="REC_OmpR"/>
    <property type="match status" value="1"/>
</dbReference>
<evidence type="ECO:0000256" key="3">
    <source>
        <dbReference type="ARBA" id="ARBA00022553"/>
    </source>
</evidence>
<proteinExistence type="predicted"/>
<reference evidence="13 14" key="1">
    <citation type="submission" date="2021-03" db="EMBL/GenBank/DDBJ databases">
        <title>Genomic Encyclopedia of Type Strains, Phase IV (KMG-IV): sequencing the most valuable type-strain genomes for metagenomic binning, comparative biology and taxonomic classification.</title>
        <authorList>
            <person name="Goeker M."/>
        </authorList>
    </citation>
    <scope>NUCLEOTIDE SEQUENCE [LARGE SCALE GENOMIC DNA]</scope>
    <source>
        <strain evidence="13 14">DSM 101953</strain>
    </source>
</reference>
<dbReference type="Pfam" id="PF06580">
    <property type="entry name" value="His_kinase"/>
    <property type="match status" value="1"/>
</dbReference>
<feature type="transmembrane region" description="Helical" evidence="10">
    <location>
        <begin position="283"/>
        <end position="300"/>
    </location>
</feature>
<accession>A0ABS4NK78</accession>
<evidence type="ECO:0000259" key="12">
    <source>
        <dbReference type="PROSITE" id="PS50110"/>
    </source>
</evidence>
<dbReference type="Proteomes" id="UP000773462">
    <property type="component" value="Unassembled WGS sequence"/>
</dbReference>
<dbReference type="EMBL" id="JAGGLV010000001">
    <property type="protein sequence ID" value="MBP2110434.1"/>
    <property type="molecule type" value="Genomic_DNA"/>
</dbReference>
<evidence type="ECO:0000259" key="11">
    <source>
        <dbReference type="PROSITE" id="PS50109"/>
    </source>
</evidence>
<evidence type="ECO:0000256" key="5">
    <source>
        <dbReference type="ARBA" id="ARBA00022741"/>
    </source>
</evidence>
<dbReference type="Gene3D" id="1.10.287.130">
    <property type="match status" value="1"/>
</dbReference>
<feature type="transmembrane region" description="Helical" evidence="10">
    <location>
        <begin position="377"/>
        <end position="397"/>
    </location>
</feature>
<dbReference type="SMART" id="SM00448">
    <property type="entry name" value="REC"/>
    <property type="match status" value="1"/>
</dbReference>
<dbReference type="InterPro" id="IPR036890">
    <property type="entry name" value="HATPase_C_sf"/>
</dbReference>
<keyword evidence="14" id="KW-1185">Reference proteome</keyword>